<comment type="caution">
    <text evidence="2">The sequence shown here is derived from an EMBL/GenBank/DDBJ whole genome shotgun (WGS) entry which is preliminary data.</text>
</comment>
<proteinExistence type="predicted"/>
<gene>
    <name evidence="2" type="ORF">CVT24_000343</name>
</gene>
<sequence length="380" mass="43667">MRTATFITHDGPFTLSVFSRYHHWPQQLAITFNTSDKRLHPEETIYIPLKLQYGIRQYITRHKVETIPNVTFKVDERKWGGKEGSRQYHTRQEILYISNTIGYVFSYIFATIPGLNHLTIVYINSSRERAPIFSLDAISFNFKHHCRSPWTKYLQTITTVFEVPCSHYDCAKFYAMGMLFEMANPRVYPRLAQFGIFVGVKGPSYHWERQYNLYRELFDVVVACVSVARRWCKVRGCIELLEPSNLAMTARSSNPIPLQQPATQTPSNLPSNSPSSIRIVKTPSTPKQLTAECHSNSPQNTPPASKEAPNTNCRKRKRPAVDSAEKEWKEPETSEAHIDSTHPRTEDVENGASLRSKSVKDDDEEVEEKENSTYKKAKLT</sequence>
<feature type="compositionally biased region" description="Low complexity" evidence="1">
    <location>
        <begin position="266"/>
        <end position="276"/>
    </location>
</feature>
<dbReference type="InParanoid" id="A0A409YCZ7"/>
<dbReference type="Proteomes" id="UP000284842">
    <property type="component" value="Unassembled WGS sequence"/>
</dbReference>
<dbReference type="EMBL" id="NHTK01001286">
    <property type="protein sequence ID" value="PPR00875.1"/>
    <property type="molecule type" value="Genomic_DNA"/>
</dbReference>
<evidence type="ECO:0000313" key="2">
    <source>
        <dbReference type="EMBL" id="PPR00875.1"/>
    </source>
</evidence>
<keyword evidence="3" id="KW-1185">Reference proteome</keyword>
<accession>A0A409YCZ7</accession>
<feature type="compositionally biased region" description="Polar residues" evidence="1">
    <location>
        <begin position="252"/>
        <end position="265"/>
    </location>
</feature>
<evidence type="ECO:0000256" key="1">
    <source>
        <dbReference type="SAM" id="MobiDB-lite"/>
    </source>
</evidence>
<protein>
    <submittedName>
        <fullName evidence="2">Uncharacterized protein</fullName>
    </submittedName>
</protein>
<organism evidence="2 3">
    <name type="scientific">Panaeolus cyanescens</name>
    <dbReference type="NCBI Taxonomy" id="181874"/>
    <lineage>
        <taxon>Eukaryota</taxon>
        <taxon>Fungi</taxon>
        <taxon>Dikarya</taxon>
        <taxon>Basidiomycota</taxon>
        <taxon>Agaricomycotina</taxon>
        <taxon>Agaricomycetes</taxon>
        <taxon>Agaricomycetidae</taxon>
        <taxon>Agaricales</taxon>
        <taxon>Agaricineae</taxon>
        <taxon>Galeropsidaceae</taxon>
        <taxon>Panaeolus</taxon>
    </lineage>
</organism>
<feature type="compositionally biased region" description="Basic and acidic residues" evidence="1">
    <location>
        <begin position="319"/>
        <end position="347"/>
    </location>
</feature>
<feature type="compositionally biased region" description="Polar residues" evidence="1">
    <location>
        <begin position="282"/>
        <end position="312"/>
    </location>
</feature>
<feature type="region of interest" description="Disordered" evidence="1">
    <location>
        <begin position="252"/>
        <end position="380"/>
    </location>
</feature>
<dbReference type="AlphaFoldDB" id="A0A409YCZ7"/>
<name>A0A409YCZ7_9AGAR</name>
<evidence type="ECO:0000313" key="3">
    <source>
        <dbReference type="Proteomes" id="UP000284842"/>
    </source>
</evidence>
<reference evidence="2 3" key="1">
    <citation type="journal article" date="2018" name="Evol. Lett.">
        <title>Horizontal gene cluster transfer increased hallucinogenic mushroom diversity.</title>
        <authorList>
            <person name="Reynolds H.T."/>
            <person name="Vijayakumar V."/>
            <person name="Gluck-Thaler E."/>
            <person name="Korotkin H.B."/>
            <person name="Matheny P.B."/>
            <person name="Slot J.C."/>
        </authorList>
    </citation>
    <scope>NUCLEOTIDE SEQUENCE [LARGE SCALE GENOMIC DNA]</scope>
    <source>
        <strain evidence="2 3">2629</strain>
    </source>
</reference>